<accession>A0A6A6X654</accession>
<sequence>MEWDRGPSAVEADAWSTSQPLVQQPARERCTSCSYWSAWQAQRNFNSRFLLRPLRFDAKRRLHGRGSEDIEPRYLWHKWYRGLVQCSLSSGAMGLCVDSKQLCLQAQGCTTPGSLDPAVGDLGVRARRCTEEAQLSRAARMHFLVPALVPDMSAA</sequence>
<dbReference type="AlphaFoldDB" id="A0A6A6X654"/>
<keyword evidence="2" id="KW-1185">Reference proteome</keyword>
<organism evidence="1 2">
    <name type="scientific">Melanomma pulvis-pyrius CBS 109.77</name>
    <dbReference type="NCBI Taxonomy" id="1314802"/>
    <lineage>
        <taxon>Eukaryota</taxon>
        <taxon>Fungi</taxon>
        <taxon>Dikarya</taxon>
        <taxon>Ascomycota</taxon>
        <taxon>Pezizomycotina</taxon>
        <taxon>Dothideomycetes</taxon>
        <taxon>Pleosporomycetidae</taxon>
        <taxon>Pleosporales</taxon>
        <taxon>Melanommataceae</taxon>
        <taxon>Melanomma</taxon>
    </lineage>
</organism>
<dbReference type="Proteomes" id="UP000799757">
    <property type="component" value="Unassembled WGS sequence"/>
</dbReference>
<protein>
    <submittedName>
        <fullName evidence="1">Uncharacterized protein</fullName>
    </submittedName>
</protein>
<name>A0A6A6X654_9PLEO</name>
<evidence type="ECO:0000313" key="1">
    <source>
        <dbReference type="EMBL" id="KAF2791728.1"/>
    </source>
</evidence>
<evidence type="ECO:0000313" key="2">
    <source>
        <dbReference type="Proteomes" id="UP000799757"/>
    </source>
</evidence>
<proteinExistence type="predicted"/>
<dbReference type="EMBL" id="MU002004">
    <property type="protein sequence ID" value="KAF2791728.1"/>
    <property type="molecule type" value="Genomic_DNA"/>
</dbReference>
<gene>
    <name evidence="1" type="ORF">K505DRAFT_326638</name>
</gene>
<reference evidence="1" key="1">
    <citation type="journal article" date="2020" name="Stud. Mycol.">
        <title>101 Dothideomycetes genomes: a test case for predicting lifestyles and emergence of pathogens.</title>
        <authorList>
            <person name="Haridas S."/>
            <person name="Albert R."/>
            <person name="Binder M."/>
            <person name="Bloem J."/>
            <person name="Labutti K."/>
            <person name="Salamov A."/>
            <person name="Andreopoulos B."/>
            <person name="Baker S."/>
            <person name="Barry K."/>
            <person name="Bills G."/>
            <person name="Bluhm B."/>
            <person name="Cannon C."/>
            <person name="Castanera R."/>
            <person name="Culley D."/>
            <person name="Daum C."/>
            <person name="Ezra D."/>
            <person name="Gonzalez J."/>
            <person name="Henrissat B."/>
            <person name="Kuo A."/>
            <person name="Liang C."/>
            <person name="Lipzen A."/>
            <person name="Lutzoni F."/>
            <person name="Magnuson J."/>
            <person name="Mondo S."/>
            <person name="Nolan M."/>
            <person name="Ohm R."/>
            <person name="Pangilinan J."/>
            <person name="Park H.-J."/>
            <person name="Ramirez L."/>
            <person name="Alfaro M."/>
            <person name="Sun H."/>
            <person name="Tritt A."/>
            <person name="Yoshinaga Y."/>
            <person name="Zwiers L.-H."/>
            <person name="Turgeon B."/>
            <person name="Goodwin S."/>
            <person name="Spatafora J."/>
            <person name="Crous P."/>
            <person name="Grigoriev I."/>
        </authorList>
    </citation>
    <scope>NUCLEOTIDE SEQUENCE</scope>
    <source>
        <strain evidence="1">CBS 109.77</strain>
    </source>
</reference>